<dbReference type="RefSeq" id="WP_188403445.1">
    <property type="nucleotide sequence ID" value="NZ_BMCE01000002.1"/>
</dbReference>
<proteinExistence type="predicted"/>
<feature type="domain" description="Glycosyl transferase family 1" evidence="2">
    <location>
        <begin position="178"/>
        <end position="344"/>
    </location>
</feature>
<keyword evidence="5" id="KW-1185">Reference proteome</keyword>
<sequence>MRIGVNLLNLQQDRYGGVEQYVVHLISRILKIDNRVELFLFLTKPSRDLFPDYQERLKKIMIKEYNIHKVIYPLIAQCQLDLWFSPLHRSYLPDIPVPSITTIHDVLHTAYPQFVPGDFQENNSYYEQFASSFDAVLTVSEFSRNAIAKNIGIPKVKIHAIYPDAPLAFQYFSRYNQRERIKKKYALEEGYAIYPASYNPHKNHISLLKALVSLRDNYNKRLKLVLTGYASKENRVHQSVLNFLKEHKLETQVNVLGYVPPEDMPSLYANALCLVFPSLYEGFGIPLVEAMKTQCPIVCSNRGSIPEVVGDAGLQFNPEDPEDIALKMLDMLDPRTRENFIKKGNMRSKRFSWENCAKETLNVFKQVVKRNEK</sequence>
<evidence type="ECO:0000313" key="4">
    <source>
        <dbReference type="EMBL" id="MBN3544901.1"/>
    </source>
</evidence>
<dbReference type="Pfam" id="PF00534">
    <property type="entry name" value="Glycos_transf_1"/>
    <property type="match status" value="1"/>
</dbReference>
<feature type="domain" description="Glycosyltransferase subfamily 4-like N-terminal" evidence="3">
    <location>
        <begin position="15"/>
        <end position="163"/>
    </location>
</feature>
<dbReference type="Proteomes" id="UP001319060">
    <property type="component" value="Unassembled WGS sequence"/>
</dbReference>
<accession>A0ABS2ZE77</accession>
<dbReference type="SUPFAM" id="SSF53756">
    <property type="entry name" value="UDP-Glycosyltransferase/glycogen phosphorylase"/>
    <property type="match status" value="1"/>
</dbReference>
<evidence type="ECO:0000313" key="5">
    <source>
        <dbReference type="Proteomes" id="UP001319060"/>
    </source>
</evidence>
<evidence type="ECO:0000256" key="1">
    <source>
        <dbReference type="ARBA" id="ARBA00022679"/>
    </source>
</evidence>
<dbReference type="CDD" id="cd03809">
    <property type="entry name" value="GT4_MtfB-like"/>
    <property type="match status" value="1"/>
</dbReference>
<dbReference type="EMBL" id="JAFHKS010000042">
    <property type="protein sequence ID" value="MBN3544901.1"/>
    <property type="molecule type" value="Genomic_DNA"/>
</dbReference>
<dbReference type="PANTHER" id="PTHR46401:SF2">
    <property type="entry name" value="GLYCOSYLTRANSFERASE WBBK-RELATED"/>
    <property type="match status" value="1"/>
</dbReference>
<organism evidence="4 5">
    <name type="scientific">Fictibacillus barbaricus</name>
    <dbReference type="NCBI Taxonomy" id="182136"/>
    <lineage>
        <taxon>Bacteria</taxon>
        <taxon>Bacillati</taxon>
        <taxon>Bacillota</taxon>
        <taxon>Bacilli</taxon>
        <taxon>Bacillales</taxon>
        <taxon>Fictibacillaceae</taxon>
        <taxon>Fictibacillus</taxon>
    </lineage>
</organism>
<evidence type="ECO:0000259" key="3">
    <source>
        <dbReference type="Pfam" id="PF13439"/>
    </source>
</evidence>
<gene>
    <name evidence="4" type="ORF">JYA64_06330</name>
</gene>
<comment type="caution">
    <text evidence="4">The sequence shown here is derived from an EMBL/GenBank/DDBJ whole genome shotgun (WGS) entry which is preliminary data.</text>
</comment>
<reference evidence="4 5" key="1">
    <citation type="submission" date="2021-01" db="EMBL/GenBank/DDBJ databases">
        <title>Genome Sequencing of Type Strains.</title>
        <authorList>
            <person name="Lemaire J.F."/>
            <person name="Inderbitzin P."/>
            <person name="Collins S.B."/>
            <person name="Wespe N."/>
            <person name="Knight-Connoni V."/>
        </authorList>
    </citation>
    <scope>NUCLEOTIDE SEQUENCE [LARGE SCALE GENOMIC DNA]</scope>
    <source>
        <strain evidence="4 5">DSM 14730</strain>
    </source>
</reference>
<evidence type="ECO:0000259" key="2">
    <source>
        <dbReference type="Pfam" id="PF00534"/>
    </source>
</evidence>
<keyword evidence="1" id="KW-0808">Transferase</keyword>
<protein>
    <submittedName>
        <fullName evidence="4">Glycosyltransferase family 4 protein</fullName>
    </submittedName>
</protein>
<name>A0ABS2ZE77_9BACL</name>
<dbReference type="Gene3D" id="3.40.50.2000">
    <property type="entry name" value="Glycogen Phosphorylase B"/>
    <property type="match status" value="2"/>
</dbReference>
<dbReference type="PANTHER" id="PTHR46401">
    <property type="entry name" value="GLYCOSYLTRANSFERASE WBBK-RELATED"/>
    <property type="match status" value="1"/>
</dbReference>
<dbReference type="InterPro" id="IPR001296">
    <property type="entry name" value="Glyco_trans_1"/>
</dbReference>
<dbReference type="Pfam" id="PF13439">
    <property type="entry name" value="Glyco_transf_4"/>
    <property type="match status" value="1"/>
</dbReference>
<dbReference type="InterPro" id="IPR028098">
    <property type="entry name" value="Glyco_trans_4-like_N"/>
</dbReference>